<dbReference type="Pfam" id="PF01047">
    <property type="entry name" value="MarR"/>
    <property type="match status" value="1"/>
</dbReference>
<dbReference type="InterPro" id="IPR039422">
    <property type="entry name" value="MarR/SlyA-like"/>
</dbReference>
<name>A0ABP7ZZ12_9MICO</name>
<dbReference type="PANTHER" id="PTHR33164:SF99">
    <property type="entry name" value="MARR FAMILY REGULATORY PROTEIN"/>
    <property type="match status" value="1"/>
</dbReference>
<dbReference type="InterPro" id="IPR000835">
    <property type="entry name" value="HTH_MarR-typ"/>
</dbReference>
<evidence type="ECO:0000313" key="2">
    <source>
        <dbReference type="EMBL" id="GAA4173839.1"/>
    </source>
</evidence>
<dbReference type="EMBL" id="BAABBW010000002">
    <property type="protein sequence ID" value="GAA4173839.1"/>
    <property type="molecule type" value="Genomic_DNA"/>
</dbReference>
<dbReference type="InterPro" id="IPR036390">
    <property type="entry name" value="WH_DNA-bd_sf"/>
</dbReference>
<dbReference type="SMART" id="SM00347">
    <property type="entry name" value="HTH_MARR"/>
    <property type="match status" value="1"/>
</dbReference>
<evidence type="ECO:0000259" key="1">
    <source>
        <dbReference type="PROSITE" id="PS50995"/>
    </source>
</evidence>
<dbReference type="Proteomes" id="UP001501079">
    <property type="component" value="Unassembled WGS sequence"/>
</dbReference>
<dbReference type="SUPFAM" id="SSF46785">
    <property type="entry name" value="Winged helix' DNA-binding domain"/>
    <property type="match status" value="1"/>
</dbReference>
<dbReference type="PANTHER" id="PTHR33164">
    <property type="entry name" value="TRANSCRIPTIONAL REGULATOR, MARR FAMILY"/>
    <property type="match status" value="1"/>
</dbReference>
<organism evidence="2 3">
    <name type="scientific">Gryllotalpicola koreensis</name>
    <dbReference type="NCBI Taxonomy" id="993086"/>
    <lineage>
        <taxon>Bacteria</taxon>
        <taxon>Bacillati</taxon>
        <taxon>Actinomycetota</taxon>
        <taxon>Actinomycetes</taxon>
        <taxon>Micrococcales</taxon>
        <taxon>Microbacteriaceae</taxon>
        <taxon>Gryllotalpicola</taxon>
    </lineage>
</organism>
<sequence length="161" mass="17825">MPLVAVLELLPKQLDAQLQADEALTHFDYFVLTMLTLTEGHTRRMSALASASNSTLPRLSHVVARLEQRGYVQRQTAPDDARATDVVLTNDGHRKVLYATPGHVENVRRYVLDALTPEQSAQLREIAQAILRRLDPEAKMLATAAGDAVPGLRDASRNHRP</sequence>
<accession>A0ABP7ZZ12</accession>
<dbReference type="Gene3D" id="1.10.10.10">
    <property type="entry name" value="Winged helix-like DNA-binding domain superfamily/Winged helix DNA-binding domain"/>
    <property type="match status" value="1"/>
</dbReference>
<dbReference type="InterPro" id="IPR036388">
    <property type="entry name" value="WH-like_DNA-bd_sf"/>
</dbReference>
<comment type="caution">
    <text evidence="2">The sequence shown here is derived from an EMBL/GenBank/DDBJ whole genome shotgun (WGS) entry which is preliminary data.</text>
</comment>
<dbReference type="PROSITE" id="PS50995">
    <property type="entry name" value="HTH_MARR_2"/>
    <property type="match status" value="1"/>
</dbReference>
<evidence type="ECO:0000313" key="3">
    <source>
        <dbReference type="Proteomes" id="UP001501079"/>
    </source>
</evidence>
<gene>
    <name evidence="2" type="ORF">GCM10022287_16820</name>
</gene>
<keyword evidence="3" id="KW-1185">Reference proteome</keyword>
<feature type="domain" description="HTH marR-type" evidence="1">
    <location>
        <begin position="1"/>
        <end position="132"/>
    </location>
</feature>
<proteinExistence type="predicted"/>
<reference evidence="3" key="1">
    <citation type="journal article" date="2019" name="Int. J. Syst. Evol. Microbiol.">
        <title>The Global Catalogue of Microorganisms (GCM) 10K type strain sequencing project: providing services to taxonomists for standard genome sequencing and annotation.</title>
        <authorList>
            <consortium name="The Broad Institute Genomics Platform"/>
            <consortium name="The Broad Institute Genome Sequencing Center for Infectious Disease"/>
            <person name="Wu L."/>
            <person name="Ma J."/>
        </authorList>
    </citation>
    <scope>NUCLEOTIDE SEQUENCE [LARGE SCALE GENOMIC DNA]</scope>
    <source>
        <strain evidence="3">JCM 17591</strain>
    </source>
</reference>
<protein>
    <recommendedName>
        <fullName evidence="1">HTH marR-type domain-containing protein</fullName>
    </recommendedName>
</protein>